<name>A0AAW7X590_9GAMM</name>
<proteinExistence type="predicted"/>
<dbReference type="EMBL" id="JAUOPB010000006">
    <property type="protein sequence ID" value="MDO6422574.1"/>
    <property type="molecule type" value="Genomic_DNA"/>
</dbReference>
<gene>
    <name evidence="4" type="ORF">Q4521_08825</name>
</gene>
<feature type="chain" id="PRO_5043835385" evidence="1">
    <location>
        <begin position="27"/>
        <end position="251"/>
    </location>
</feature>
<feature type="signal peptide" evidence="1">
    <location>
        <begin position="1"/>
        <end position="26"/>
    </location>
</feature>
<protein>
    <submittedName>
        <fullName evidence="4">PEP_CTERM-anchored TLD domain-containing protein</fullName>
    </submittedName>
</protein>
<accession>A0AAW7X590</accession>
<keyword evidence="1" id="KW-0732">Signal</keyword>
<dbReference type="Pfam" id="PF07534">
    <property type="entry name" value="TLD"/>
    <property type="match status" value="1"/>
</dbReference>
<organism evidence="4 5">
    <name type="scientific">Saccharophagus degradans</name>
    <dbReference type="NCBI Taxonomy" id="86304"/>
    <lineage>
        <taxon>Bacteria</taxon>
        <taxon>Pseudomonadati</taxon>
        <taxon>Pseudomonadota</taxon>
        <taxon>Gammaproteobacteria</taxon>
        <taxon>Cellvibrionales</taxon>
        <taxon>Cellvibrionaceae</taxon>
        <taxon>Saccharophagus</taxon>
    </lineage>
</organism>
<dbReference type="InterPro" id="IPR013424">
    <property type="entry name" value="Ice-binding_C"/>
</dbReference>
<evidence type="ECO:0000313" key="5">
    <source>
        <dbReference type="Proteomes" id="UP001169760"/>
    </source>
</evidence>
<evidence type="ECO:0000256" key="1">
    <source>
        <dbReference type="SAM" id="SignalP"/>
    </source>
</evidence>
<reference evidence="4" key="1">
    <citation type="submission" date="2023-07" db="EMBL/GenBank/DDBJ databases">
        <title>Genome content predicts the carbon catabolic preferences of heterotrophic bacteria.</title>
        <authorList>
            <person name="Gralka M."/>
        </authorList>
    </citation>
    <scope>NUCLEOTIDE SEQUENCE</scope>
    <source>
        <strain evidence="4">I3M17_2</strain>
    </source>
</reference>
<feature type="domain" description="TLDc" evidence="2">
    <location>
        <begin position="32"/>
        <end position="220"/>
    </location>
</feature>
<comment type="caution">
    <text evidence="4">The sequence shown here is derived from an EMBL/GenBank/DDBJ whole genome shotgun (WGS) entry which is preliminary data.</text>
</comment>
<sequence length="251" mass="26301">MRSTYSPLKKALALFAASFLACSAQAGLINGGTLLDQAGADQLENWLGLDDQDFTNIYTGTAGVSNAAGFHNAVDSAGATFSIYGITLADGSTARVGGYTTLSWAGSGYAYDSEAFLFNLDTGEAQFTQNYNNYSIYRNANYFATFGGGHDLFGGIGTLGSYNGAGLNSTNDWRSGYSYSHSYDQSQGRITVANDSGYGAGNSGSSYNDWAVNSLEVYTFAGAVSVPEPSTLALFGIGLLGLGISRRRTKA</sequence>
<dbReference type="NCBIfam" id="NF038124">
    <property type="entry name" value="PEP_CTERM_TLD_A"/>
    <property type="match status" value="1"/>
</dbReference>
<dbReference type="RefSeq" id="WP_303492546.1">
    <property type="nucleotide sequence ID" value="NZ_JAUOPB010000006.1"/>
</dbReference>
<dbReference type="InterPro" id="IPR006571">
    <property type="entry name" value="TLDc_dom"/>
</dbReference>
<evidence type="ECO:0000313" key="4">
    <source>
        <dbReference type="EMBL" id="MDO6422574.1"/>
    </source>
</evidence>
<feature type="domain" description="Ice-binding protein C-terminal" evidence="3">
    <location>
        <begin position="225"/>
        <end position="247"/>
    </location>
</feature>
<dbReference type="NCBIfam" id="TIGR02595">
    <property type="entry name" value="PEP_CTERM"/>
    <property type="match status" value="1"/>
</dbReference>
<evidence type="ECO:0000259" key="3">
    <source>
        <dbReference type="Pfam" id="PF07589"/>
    </source>
</evidence>
<dbReference type="Proteomes" id="UP001169760">
    <property type="component" value="Unassembled WGS sequence"/>
</dbReference>
<evidence type="ECO:0000259" key="2">
    <source>
        <dbReference type="Pfam" id="PF07534"/>
    </source>
</evidence>
<dbReference type="PROSITE" id="PS51257">
    <property type="entry name" value="PROKAR_LIPOPROTEIN"/>
    <property type="match status" value="1"/>
</dbReference>
<dbReference type="AlphaFoldDB" id="A0AAW7X590"/>
<dbReference type="Pfam" id="PF07589">
    <property type="entry name" value="PEP-CTERM"/>
    <property type="match status" value="1"/>
</dbReference>